<accession>A0A066TSH5</accession>
<dbReference type="STRING" id="287986.DV20_40940"/>
<dbReference type="RefSeq" id="WP_043788898.1">
    <property type="nucleotide sequence ID" value="NZ_JMQI01000080.1"/>
</dbReference>
<evidence type="ECO:0000313" key="2">
    <source>
        <dbReference type="Proteomes" id="UP000027345"/>
    </source>
</evidence>
<dbReference type="OrthoDB" id="4539099at2"/>
<proteinExistence type="predicted"/>
<sequence length="195" mass="22003">MNWEWEPASLSEVAGLFSRVRVPWWIAGGYAIELAVGRAFREHADVDVLLLRRDQRAIQEALPSWEWWAADPPGTLRPWARGEVLGDHIDDVWCRPSASAPWRIQLMLDNADGGAWVSRRNPAVRREIASLGRISAEGVPYLAPEVQLFAKAHATRPKDEEDFEAALPVLDAAQRRWLAEALEATYGPHPWLGRL</sequence>
<dbReference type="SUPFAM" id="SSF81301">
    <property type="entry name" value="Nucleotidyltransferase"/>
    <property type="match status" value="1"/>
</dbReference>
<dbReference type="Proteomes" id="UP000027345">
    <property type="component" value="Unassembled WGS sequence"/>
</dbReference>
<keyword evidence="2" id="KW-1185">Reference proteome</keyword>
<name>A0A066TSH5_9PSEU</name>
<dbReference type="AlphaFoldDB" id="A0A066TSH5"/>
<dbReference type="eggNOG" id="COG0346">
    <property type="taxonomic scope" value="Bacteria"/>
</dbReference>
<dbReference type="Pfam" id="PF10706">
    <property type="entry name" value="Aminoglyc_resit"/>
    <property type="match status" value="1"/>
</dbReference>
<dbReference type="Gene3D" id="3.30.460.40">
    <property type="match status" value="1"/>
</dbReference>
<dbReference type="EMBL" id="JMQI01000080">
    <property type="protein sequence ID" value="KDN16487.1"/>
    <property type="molecule type" value="Genomic_DNA"/>
</dbReference>
<evidence type="ECO:0000313" key="1">
    <source>
        <dbReference type="EMBL" id="KDN16487.1"/>
    </source>
</evidence>
<comment type="caution">
    <text evidence="1">The sequence shown here is derived from an EMBL/GenBank/DDBJ whole genome shotgun (WGS) entry which is preliminary data.</text>
</comment>
<reference evidence="1 2" key="1">
    <citation type="submission" date="2014-05" db="EMBL/GenBank/DDBJ databases">
        <title>Draft genome sequence of Amycolatopsis rifamycinica DSM 46095.</title>
        <authorList>
            <person name="Lal R."/>
            <person name="Saxena A."/>
            <person name="Kumari R."/>
            <person name="Mukherjee U."/>
            <person name="Singh P."/>
            <person name="Sangwan N."/>
            <person name="Mahato N.K."/>
        </authorList>
    </citation>
    <scope>NUCLEOTIDE SEQUENCE [LARGE SCALE GENOMIC DNA]</scope>
    <source>
        <strain evidence="1 2">DSM 46095</strain>
    </source>
</reference>
<protein>
    <submittedName>
        <fullName evidence="1">Amino acid transporter</fullName>
    </submittedName>
</protein>
<dbReference type="InterPro" id="IPR043519">
    <property type="entry name" value="NT_sf"/>
</dbReference>
<organism evidence="1 2">
    <name type="scientific">Amycolatopsis rifamycinica</name>
    <dbReference type="NCBI Taxonomy" id="287986"/>
    <lineage>
        <taxon>Bacteria</taxon>
        <taxon>Bacillati</taxon>
        <taxon>Actinomycetota</taxon>
        <taxon>Actinomycetes</taxon>
        <taxon>Pseudonocardiales</taxon>
        <taxon>Pseudonocardiaceae</taxon>
        <taxon>Amycolatopsis</taxon>
    </lineage>
</organism>
<gene>
    <name evidence="1" type="ORF">DV20_40940</name>
</gene>
<dbReference type="InterPro" id="IPR019646">
    <property type="entry name" value="Aminoglyc_AdlTrfase"/>
</dbReference>